<dbReference type="EMBL" id="JACGCM010001723">
    <property type="protein sequence ID" value="KAF6150919.1"/>
    <property type="molecule type" value="Genomic_DNA"/>
</dbReference>
<proteinExistence type="predicted"/>
<keyword evidence="4" id="KW-1185">Reference proteome</keyword>
<dbReference type="AlphaFoldDB" id="A0A7J7M7R3"/>
<dbReference type="Gene3D" id="3.10.580.10">
    <property type="entry name" value="CBS-domain"/>
    <property type="match status" value="1"/>
</dbReference>
<keyword evidence="1" id="KW-0472">Membrane</keyword>
<feature type="signal peptide" evidence="2">
    <location>
        <begin position="1"/>
        <end position="16"/>
    </location>
</feature>
<evidence type="ECO:0000256" key="2">
    <source>
        <dbReference type="SAM" id="SignalP"/>
    </source>
</evidence>
<keyword evidence="2" id="KW-0732">Signal</keyword>
<keyword evidence="1" id="KW-0812">Transmembrane</keyword>
<gene>
    <name evidence="3" type="ORF">GIB67_026840</name>
</gene>
<feature type="chain" id="PRO_5029655818" evidence="2">
    <location>
        <begin position="17"/>
        <end position="137"/>
    </location>
</feature>
<dbReference type="OrthoDB" id="1872003at2759"/>
<protein>
    <submittedName>
        <fullName evidence="3">Uncharacterized protein</fullName>
    </submittedName>
</protein>
<reference evidence="3 4" key="1">
    <citation type="journal article" date="2020" name="IScience">
        <title>Genome Sequencing of the Endangered Kingdonia uniflora (Circaeasteraceae, Ranunculales) Reveals Potential Mechanisms of Evolutionary Specialization.</title>
        <authorList>
            <person name="Sun Y."/>
            <person name="Deng T."/>
            <person name="Zhang A."/>
            <person name="Moore M.J."/>
            <person name="Landis J.B."/>
            <person name="Lin N."/>
            <person name="Zhang H."/>
            <person name="Zhang X."/>
            <person name="Huang J."/>
            <person name="Zhang X."/>
            <person name="Sun H."/>
            <person name="Wang H."/>
        </authorList>
    </citation>
    <scope>NUCLEOTIDE SEQUENCE [LARGE SCALE GENOMIC DNA]</scope>
    <source>
        <strain evidence="3">TB1705</strain>
        <tissue evidence="3">Leaf</tissue>
    </source>
</reference>
<evidence type="ECO:0000313" key="4">
    <source>
        <dbReference type="Proteomes" id="UP000541444"/>
    </source>
</evidence>
<name>A0A7J7M7R3_9MAGN</name>
<dbReference type="PANTHER" id="PTHR47476:SF2">
    <property type="entry name" value="ARABINOSE 5-PHOSPHATE ISOMERASE-RELATED"/>
    <property type="match status" value="1"/>
</dbReference>
<evidence type="ECO:0000256" key="1">
    <source>
        <dbReference type="SAM" id="Phobius"/>
    </source>
</evidence>
<dbReference type="InterPro" id="IPR046342">
    <property type="entry name" value="CBS_dom_sf"/>
</dbReference>
<sequence length="137" mass="16254">MCFCLWRGSCVHLIWCRLLRQRFRWCLGIARDEYGANLPAGRIGKSLIFKVKDVMKIQGELPVCKEDMIMDQLVELTSKGCGCLYVFIYKLFQLFHYFFIFSDVTIVYQRDILLLYTCTSTNLKIIIQFLVYFELVY</sequence>
<feature type="transmembrane region" description="Helical" evidence="1">
    <location>
        <begin position="84"/>
        <end position="101"/>
    </location>
</feature>
<dbReference type="Proteomes" id="UP000541444">
    <property type="component" value="Unassembled WGS sequence"/>
</dbReference>
<evidence type="ECO:0000313" key="3">
    <source>
        <dbReference type="EMBL" id="KAF6150919.1"/>
    </source>
</evidence>
<comment type="caution">
    <text evidence="3">The sequence shown here is derived from an EMBL/GenBank/DDBJ whole genome shotgun (WGS) entry which is preliminary data.</text>
</comment>
<keyword evidence="1" id="KW-1133">Transmembrane helix</keyword>
<feature type="transmembrane region" description="Helical" evidence="1">
    <location>
        <begin position="113"/>
        <end position="133"/>
    </location>
</feature>
<organism evidence="3 4">
    <name type="scientific">Kingdonia uniflora</name>
    <dbReference type="NCBI Taxonomy" id="39325"/>
    <lineage>
        <taxon>Eukaryota</taxon>
        <taxon>Viridiplantae</taxon>
        <taxon>Streptophyta</taxon>
        <taxon>Embryophyta</taxon>
        <taxon>Tracheophyta</taxon>
        <taxon>Spermatophyta</taxon>
        <taxon>Magnoliopsida</taxon>
        <taxon>Ranunculales</taxon>
        <taxon>Circaeasteraceae</taxon>
        <taxon>Kingdonia</taxon>
    </lineage>
</organism>
<dbReference type="PANTHER" id="PTHR47476">
    <property type="match status" value="1"/>
</dbReference>
<accession>A0A7J7M7R3</accession>